<feature type="region of interest" description="Disordered" evidence="1">
    <location>
        <begin position="159"/>
        <end position="219"/>
    </location>
</feature>
<name>A0A0C3B0L7_SERVB</name>
<accession>A0A0C3B0L7</accession>
<keyword evidence="2" id="KW-0472">Membrane</keyword>
<feature type="transmembrane region" description="Helical" evidence="2">
    <location>
        <begin position="235"/>
        <end position="259"/>
    </location>
</feature>
<evidence type="ECO:0000313" key="4">
    <source>
        <dbReference type="Proteomes" id="UP000054097"/>
    </source>
</evidence>
<reference evidence="4" key="2">
    <citation type="submission" date="2015-01" db="EMBL/GenBank/DDBJ databases">
        <title>Evolutionary Origins and Diversification of the Mycorrhizal Mutualists.</title>
        <authorList>
            <consortium name="DOE Joint Genome Institute"/>
            <consortium name="Mycorrhizal Genomics Consortium"/>
            <person name="Kohler A."/>
            <person name="Kuo A."/>
            <person name="Nagy L.G."/>
            <person name="Floudas D."/>
            <person name="Copeland A."/>
            <person name="Barry K.W."/>
            <person name="Cichocki N."/>
            <person name="Veneault-Fourrey C."/>
            <person name="LaButti K."/>
            <person name="Lindquist E.A."/>
            <person name="Lipzen A."/>
            <person name="Lundell T."/>
            <person name="Morin E."/>
            <person name="Murat C."/>
            <person name="Riley R."/>
            <person name="Ohm R."/>
            <person name="Sun H."/>
            <person name="Tunlid A."/>
            <person name="Henrissat B."/>
            <person name="Grigoriev I.V."/>
            <person name="Hibbett D.S."/>
            <person name="Martin F."/>
        </authorList>
    </citation>
    <scope>NUCLEOTIDE SEQUENCE [LARGE SCALE GENOMIC DNA]</scope>
    <source>
        <strain evidence="4">MAFF 305830</strain>
    </source>
</reference>
<dbReference type="EMBL" id="KN824285">
    <property type="protein sequence ID" value="KIM30305.1"/>
    <property type="molecule type" value="Genomic_DNA"/>
</dbReference>
<keyword evidence="2" id="KW-1133">Transmembrane helix</keyword>
<organism evidence="3 4">
    <name type="scientific">Serendipita vermifera MAFF 305830</name>
    <dbReference type="NCBI Taxonomy" id="933852"/>
    <lineage>
        <taxon>Eukaryota</taxon>
        <taxon>Fungi</taxon>
        <taxon>Dikarya</taxon>
        <taxon>Basidiomycota</taxon>
        <taxon>Agaricomycotina</taxon>
        <taxon>Agaricomycetes</taxon>
        <taxon>Sebacinales</taxon>
        <taxon>Serendipitaceae</taxon>
        <taxon>Serendipita</taxon>
    </lineage>
</organism>
<protein>
    <submittedName>
        <fullName evidence="3">Uncharacterized protein</fullName>
    </submittedName>
</protein>
<evidence type="ECO:0000313" key="3">
    <source>
        <dbReference type="EMBL" id="KIM30305.1"/>
    </source>
</evidence>
<feature type="compositionally biased region" description="Low complexity" evidence="1">
    <location>
        <begin position="159"/>
        <end position="171"/>
    </location>
</feature>
<sequence>MSAIPFAFFDSVKDGRINEGGMWACSNLLECNLVSHQRIDSDSGDFIGTTGTAIAHLSVGLSGTQFVPFVWSYQACYGTDAETKVMLWTLGSITQNDIGTPCPTLTSYTKTGVTSITNGSFTLKFDDAYDGKDFIPLRLFIGHMDLQLTLPTSSQVTATTSSSSTISSSESPAPLLNQVSSPSTGSATSSITETGNLTSIRIPNVSRTENPAETTVLGPSVANTPSSTFNSNNTVMIAGIAAGLGAASLLFLLLAFLFFRRRRRLRQEIKQEARINAERISRWIPRNAYPARVSELGMSSTSATFTSRTPSTVMTPPPPSYGMHPYHQIVTPRVMIEESESSSMDDMSSIDELRVGRASSGCHSN</sequence>
<evidence type="ECO:0000256" key="1">
    <source>
        <dbReference type="SAM" id="MobiDB-lite"/>
    </source>
</evidence>
<gene>
    <name evidence="3" type="ORF">M408DRAFT_22304</name>
</gene>
<keyword evidence="4" id="KW-1185">Reference proteome</keyword>
<keyword evidence="2" id="KW-0812">Transmembrane</keyword>
<feature type="compositionally biased region" description="Polar residues" evidence="1">
    <location>
        <begin position="193"/>
        <end position="213"/>
    </location>
</feature>
<proteinExistence type="predicted"/>
<feature type="region of interest" description="Disordered" evidence="1">
    <location>
        <begin position="300"/>
        <end position="322"/>
    </location>
</feature>
<feature type="region of interest" description="Disordered" evidence="1">
    <location>
        <begin position="338"/>
        <end position="365"/>
    </location>
</feature>
<feature type="compositionally biased region" description="Low complexity" evidence="1">
    <location>
        <begin position="180"/>
        <end position="192"/>
    </location>
</feature>
<reference evidence="3 4" key="1">
    <citation type="submission" date="2014-04" db="EMBL/GenBank/DDBJ databases">
        <authorList>
            <consortium name="DOE Joint Genome Institute"/>
            <person name="Kuo A."/>
            <person name="Zuccaro A."/>
            <person name="Kohler A."/>
            <person name="Nagy L.G."/>
            <person name="Floudas D."/>
            <person name="Copeland A."/>
            <person name="Barry K.W."/>
            <person name="Cichocki N."/>
            <person name="Veneault-Fourrey C."/>
            <person name="LaButti K."/>
            <person name="Lindquist E.A."/>
            <person name="Lipzen A."/>
            <person name="Lundell T."/>
            <person name="Morin E."/>
            <person name="Murat C."/>
            <person name="Sun H."/>
            <person name="Tunlid A."/>
            <person name="Henrissat B."/>
            <person name="Grigoriev I.V."/>
            <person name="Hibbett D.S."/>
            <person name="Martin F."/>
            <person name="Nordberg H.P."/>
            <person name="Cantor M.N."/>
            <person name="Hua S.X."/>
        </authorList>
    </citation>
    <scope>NUCLEOTIDE SEQUENCE [LARGE SCALE GENOMIC DNA]</scope>
    <source>
        <strain evidence="3 4">MAFF 305830</strain>
    </source>
</reference>
<dbReference type="AlphaFoldDB" id="A0A0C3B0L7"/>
<dbReference type="Proteomes" id="UP000054097">
    <property type="component" value="Unassembled WGS sequence"/>
</dbReference>
<evidence type="ECO:0000256" key="2">
    <source>
        <dbReference type="SAM" id="Phobius"/>
    </source>
</evidence>
<dbReference type="HOGENOM" id="CLU_600149_0_0_1"/>